<reference evidence="2" key="1">
    <citation type="submission" date="2021-02" db="EMBL/GenBank/DDBJ databases">
        <authorList>
            <person name="Dougan E. K."/>
            <person name="Rhodes N."/>
            <person name="Thang M."/>
            <person name="Chan C."/>
        </authorList>
    </citation>
    <scope>NUCLEOTIDE SEQUENCE</scope>
</reference>
<comment type="caution">
    <text evidence="2">The sequence shown here is derived from an EMBL/GenBank/DDBJ whole genome shotgun (WGS) entry which is preliminary data.</text>
</comment>
<feature type="region of interest" description="Disordered" evidence="1">
    <location>
        <begin position="390"/>
        <end position="425"/>
    </location>
</feature>
<dbReference type="AlphaFoldDB" id="A0A812Z0T7"/>
<dbReference type="EMBL" id="CAJNJA010044967">
    <property type="protein sequence ID" value="CAE7805834.1"/>
    <property type="molecule type" value="Genomic_DNA"/>
</dbReference>
<evidence type="ECO:0000256" key="1">
    <source>
        <dbReference type="SAM" id="MobiDB-lite"/>
    </source>
</evidence>
<proteinExistence type="predicted"/>
<evidence type="ECO:0000313" key="2">
    <source>
        <dbReference type="EMBL" id="CAE7805834.1"/>
    </source>
</evidence>
<name>A0A812Z0T7_9DINO</name>
<feature type="region of interest" description="Disordered" evidence="1">
    <location>
        <begin position="1"/>
        <end position="20"/>
    </location>
</feature>
<feature type="compositionally biased region" description="Pro residues" evidence="1">
    <location>
        <begin position="480"/>
        <end position="489"/>
    </location>
</feature>
<gene>
    <name evidence="2" type="primary">GIP</name>
    <name evidence="2" type="ORF">SNEC2469_LOCUS23825</name>
</gene>
<organism evidence="2 3">
    <name type="scientific">Symbiodinium necroappetens</name>
    <dbReference type="NCBI Taxonomy" id="1628268"/>
    <lineage>
        <taxon>Eukaryota</taxon>
        <taxon>Sar</taxon>
        <taxon>Alveolata</taxon>
        <taxon>Dinophyceae</taxon>
        <taxon>Suessiales</taxon>
        <taxon>Symbiodiniaceae</taxon>
        <taxon>Symbiodinium</taxon>
    </lineage>
</organism>
<feature type="non-terminal residue" evidence="2">
    <location>
        <position position="1"/>
    </location>
</feature>
<keyword evidence="3" id="KW-1185">Reference proteome</keyword>
<evidence type="ECO:0000313" key="3">
    <source>
        <dbReference type="Proteomes" id="UP000601435"/>
    </source>
</evidence>
<dbReference type="OrthoDB" id="414866at2759"/>
<protein>
    <submittedName>
        <fullName evidence="2">GIP protein</fullName>
    </submittedName>
</protein>
<feature type="compositionally biased region" description="Basic and acidic residues" evidence="1">
    <location>
        <begin position="444"/>
        <end position="453"/>
    </location>
</feature>
<feature type="non-terminal residue" evidence="2">
    <location>
        <position position="489"/>
    </location>
</feature>
<accession>A0A812Z0T7</accession>
<feature type="region of interest" description="Disordered" evidence="1">
    <location>
        <begin position="444"/>
        <end position="489"/>
    </location>
</feature>
<sequence length="489" mass="53897">TVFGWPANTTDPRAAEPEEQDVDAVQVTDQVDATSSFICYADGEPEAAYVTGLTTAEAVKNGMAVIDGGATRTLASVPAMEAIMSINHKKRGHNGVSSVDLGDRPVFGFGNGSENQCASTVLLKIAANKVPGALKVHCLDQGSGPLLLSVESLRKLGAIVDFEEDMICFRKLDAHKIVQVERSTTGHQLISMTEDIMSKAKLVLAVPLMALNLNKLNHMTKEQLRNYLYEEFNEHAYHKWTKVDIRQRLLELHNVNVEDLHRGTDLTTTQAAIREVRKAAKKKADLVKLCEETYHMTVNRNDTVAILEARVLKIIYDSKEPESGDAIGFGKHSYLQYVDMLDPEHENYAKWVMTTARENPTTGCDPRLYRLARWLETQNLDGRQAKTRGIPASATPKRMSKGYMSTPGARMSPGAASSSSEHVEAQDRKIEALTEVLAEIKSELKEIKGEKMRKQGSRAGPDAEMAESSQSDASFFKIGTPPPSRTTPQ</sequence>
<dbReference type="Proteomes" id="UP000601435">
    <property type="component" value="Unassembled WGS sequence"/>
</dbReference>